<dbReference type="EMBL" id="JACMSC010000015">
    <property type="protein sequence ID" value="KAG6487543.1"/>
    <property type="molecule type" value="Genomic_DNA"/>
</dbReference>
<protein>
    <submittedName>
        <fullName evidence="1">Uncharacterized protein</fullName>
    </submittedName>
</protein>
<reference evidence="1 2" key="1">
    <citation type="submission" date="2020-08" db="EMBL/GenBank/DDBJ databases">
        <title>Plant Genome Project.</title>
        <authorList>
            <person name="Zhang R.-G."/>
        </authorList>
    </citation>
    <scope>NUCLEOTIDE SEQUENCE [LARGE SCALE GENOMIC DNA]</scope>
    <source>
        <tissue evidence="1">Rhizome</tissue>
    </source>
</reference>
<accession>A0A8J5FN75</accession>
<keyword evidence="2" id="KW-1185">Reference proteome</keyword>
<dbReference type="Proteomes" id="UP000734854">
    <property type="component" value="Unassembled WGS sequence"/>
</dbReference>
<name>A0A8J5FN75_ZINOF</name>
<evidence type="ECO:0000313" key="1">
    <source>
        <dbReference type="EMBL" id="KAG6487543.1"/>
    </source>
</evidence>
<evidence type="ECO:0000313" key="2">
    <source>
        <dbReference type="Proteomes" id="UP000734854"/>
    </source>
</evidence>
<comment type="caution">
    <text evidence="1">The sequence shown here is derived from an EMBL/GenBank/DDBJ whole genome shotgun (WGS) entry which is preliminary data.</text>
</comment>
<proteinExistence type="predicted"/>
<organism evidence="1 2">
    <name type="scientific">Zingiber officinale</name>
    <name type="common">Ginger</name>
    <name type="synonym">Amomum zingiber</name>
    <dbReference type="NCBI Taxonomy" id="94328"/>
    <lineage>
        <taxon>Eukaryota</taxon>
        <taxon>Viridiplantae</taxon>
        <taxon>Streptophyta</taxon>
        <taxon>Embryophyta</taxon>
        <taxon>Tracheophyta</taxon>
        <taxon>Spermatophyta</taxon>
        <taxon>Magnoliopsida</taxon>
        <taxon>Liliopsida</taxon>
        <taxon>Zingiberales</taxon>
        <taxon>Zingiberaceae</taxon>
        <taxon>Zingiber</taxon>
    </lineage>
</organism>
<sequence>MSAPSKSPTDSSTGRASRMIGVASLSHKKAKVDVIILFSPLRVDRWHCSFTISSHKHNALAPHEQMASPCTRLATSVSKLSSQILDVGTLPFCLPTYAHNALPSTIVVYSCVSNLHRASRFSISFELVSPTFTAPCRFFHLHRASVFSSLACVSVLCVSSLASSFSASPAYVSNLRLYPCVSVLGFLHLQLCVSSRASLAVRLRPPFLRLQSYIIGISEPRKEPNRGRSTAA</sequence>
<gene>
    <name evidence="1" type="ORF">ZIOFF_056131</name>
</gene>
<dbReference type="AlphaFoldDB" id="A0A8J5FN75"/>